<keyword evidence="3" id="KW-1185">Reference proteome</keyword>
<dbReference type="EMBL" id="FNED01000031">
    <property type="protein sequence ID" value="SDJ88842.1"/>
    <property type="molecule type" value="Genomic_DNA"/>
</dbReference>
<dbReference type="STRING" id="47500.AF333_30330"/>
<reference evidence="2 4" key="2">
    <citation type="submission" date="2016-10" db="EMBL/GenBank/DDBJ databases">
        <authorList>
            <person name="de Groot N.N."/>
        </authorList>
    </citation>
    <scope>NUCLEOTIDE SEQUENCE [LARGE SCALE GENOMIC DNA]</scope>
    <source>
        <strain evidence="2 4">DSM 2895</strain>
    </source>
</reference>
<dbReference type="Proteomes" id="UP000037269">
    <property type="component" value="Unassembled WGS sequence"/>
</dbReference>
<dbReference type="PATRIC" id="fig|47500.12.peg.755"/>
<protein>
    <submittedName>
        <fullName evidence="1">Uncharacterized protein</fullName>
    </submittedName>
</protein>
<dbReference type="SMART" id="SM00028">
    <property type="entry name" value="TPR"/>
    <property type="match status" value="5"/>
</dbReference>
<dbReference type="RefSeq" id="WP_043065716.1">
    <property type="nucleotide sequence ID" value="NZ_BJOA01000097.1"/>
</dbReference>
<dbReference type="AlphaFoldDB" id="A0A0D1XP96"/>
<reference evidence="1 3" key="1">
    <citation type="submission" date="2015-07" db="EMBL/GenBank/DDBJ databases">
        <title>Fjat-14205 dsm 2895.</title>
        <authorList>
            <person name="Liu B."/>
            <person name="Wang J."/>
            <person name="Zhu Y."/>
            <person name="Liu G."/>
            <person name="Chen Q."/>
            <person name="Chen Z."/>
            <person name="Lan J."/>
            <person name="Che J."/>
            <person name="Ge C."/>
            <person name="Shi H."/>
            <person name="Pan Z."/>
            <person name="Liu X."/>
        </authorList>
    </citation>
    <scope>NUCLEOTIDE SEQUENCE [LARGE SCALE GENOMIC DNA]</scope>
    <source>
        <strain evidence="1 3">DSM 2895</strain>
    </source>
</reference>
<sequence length="361" mass="43340">MRGDLNVISSEQVMELLNNWYIQMREENLEKVAFIKRDVAEKITRMEKNQTLLLYYSLLEFRYKLLLENVADLTSPLEKTNPEELDNLLAYYYYFFQGMYEYNLRNYYEALSYYKLAEKKLETIGDEIEKAEFHHKVAWTFSYTRQILLAIQHILKAKEIFDKYENYKHRQADCENLLGICWMIKNKFKESEEHFNNALSLTNMVKHNTRLRCRITYNLGLLYSEQNLSELAIDHLSCSYNMEKNYRTLYALAREYFKVGKNQEAINSIQEGVAACNKLNNEEYLHHFNILNVLNANAKEYEIQQAFQEGIAYFQKKKIWGFVKDYAEKFAYYFCQNRQYQKACTYYQLALEANNKTKRED</sequence>
<name>A0A0D1XP96_ANEMI</name>
<dbReference type="SUPFAM" id="SSF48452">
    <property type="entry name" value="TPR-like"/>
    <property type="match status" value="1"/>
</dbReference>
<dbReference type="InterPro" id="IPR011990">
    <property type="entry name" value="TPR-like_helical_dom_sf"/>
</dbReference>
<proteinExistence type="predicted"/>
<evidence type="ECO:0000313" key="2">
    <source>
        <dbReference type="EMBL" id="SDJ88842.1"/>
    </source>
</evidence>
<dbReference type="Pfam" id="PF18801">
    <property type="entry name" value="RapH_N"/>
    <property type="match status" value="1"/>
</dbReference>
<accession>A0A0D1XP96</accession>
<dbReference type="Gene3D" id="1.25.40.10">
    <property type="entry name" value="Tetratricopeptide repeat domain"/>
    <property type="match status" value="1"/>
</dbReference>
<evidence type="ECO:0000313" key="4">
    <source>
        <dbReference type="Proteomes" id="UP000182836"/>
    </source>
</evidence>
<evidence type="ECO:0000313" key="3">
    <source>
        <dbReference type="Proteomes" id="UP000037269"/>
    </source>
</evidence>
<dbReference type="EMBL" id="LGUG01000013">
    <property type="protein sequence ID" value="KON84239.1"/>
    <property type="molecule type" value="Genomic_DNA"/>
</dbReference>
<evidence type="ECO:0000313" key="1">
    <source>
        <dbReference type="EMBL" id="KON84239.1"/>
    </source>
</evidence>
<organism evidence="1 3">
    <name type="scientific">Aneurinibacillus migulanus</name>
    <name type="common">Bacillus migulanus</name>
    <dbReference type="NCBI Taxonomy" id="47500"/>
    <lineage>
        <taxon>Bacteria</taxon>
        <taxon>Bacillati</taxon>
        <taxon>Bacillota</taxon>
        <taxon>Bacilli</taxon>
        <taxon>Bacillales</taxon>
        <taxon>Paenibacillaceae</taxon>
        <taxon>Aneurinibacillus group</taxon>
        <taxon>Aneurinibacillus</taxon>
    </lineage>
</organism>
<gene>
    <name evidence="1" type="ORF">AF333_30330</name>
    <name evidence="2" type="ORF">SAMN04487909_13149</name>
</gene>
<dbReference type="InterPro" id="IPR019734">
    <property type="entry name" value="TPR_rpt"/>
</dbReference>
<dbReference type="OrthoDB" id="2957368at2"/>
<dbReference type="Proteomes" id="UP000182836">
    <property type="component" value="Unassembled WGS sequence"/>
</dbReference>
<dbReference type="GeneID" id="42309422"/>